<dbReference type="EnsemblMetazoa" id="GAUT025810-RA">
    <property type="protein sequence ID" value="GAUT025810-PA"/>
    <property type="gene ID" value="GAUT025810"/>
</dbReference>
<dbReference type="Proteomes" id="UP000078200">
    <property type="component" value="Unassembled WGS sequence"/>
</dbReference>
<accession>A0A1A9V4N8</accession>
<reference evidence="1" key="1">
    <citation type="submission" date="2020-05" db="UniProtKB">
        <authorList>
            <consortium name="EnsemblMetazoa"/>
        </authorList>
    </citation>
    <scope>IDENTIFICATION</scope>
    <source>
        <strain evidence="1">TTRI</strain>
    </source>
</reference>
<protein>
    <submittedName>
        <fullName evidence="1">Uncharacterized protein</fullName>
    </submittedName>
</protein>
<dbReference type="AlphaFoldDB" id="A0A1A9V4N8"/>
<evidence type="ECO:0000313" key="2">
    <source>
        <dbReference type="Proteomes" id="UP000078200"/>
    </source>
</evidence>
<evidence type="ECO:0000313" key="1">
    <source>
        <dbReference type="EnsemblMetazoa" id="GAUT025810-PA"/>
    </source>
</evidence>
<name>A0A1A9V4N8_GLOAU</name>
<organism evidence="1 2">
    <name type="scientific">Glossina austeni</name>
    <name type="common">Savannah tsetse fly</name>
    <dbReference type="NCBI Taxonomy" id="7395"/>
    <lineage>
        <taxon>Eukaryota</taxon>
        <taxon>Metazoa</taxon>
        <taxon>Ecdysozoa</taxon>
        <taxon>Arthropoda</taxon>
        <taxon>Hexapoda</taxon>
        <taxon>Insecta</taxon>
        <taxon>Pterygota</taxon>
        <taxon>Neoptera</taxon>
        <taxon>Endopterygota</taxon>
        <taxon>Diptera</taxon>
        <taxon>Brachycera</taxon>
        <taxon>Muscomorpha</taxon>
        <taxon>Hippoboscoidea</taxon>
        <taxon>Glossinidae</taxon>
        <taxon>Glossina</taxon>
    </lineage>
</organism>
<proteinExistence type="predicted"/>
<dbReference type="VEuPathDB" id="VectorBase:GAUT025810"/>
<sequence length="118" mass="13807">MIISCSMRVDHSKGLTASRNGYRPFQRGAVGQLNPMISKEFYPNRDEAVHLPYAAILLFGKDEISRPLGDVSRHTLHMFSTFIKKLIHFEDKKKHFNSFRLDLLFIFLVIQIEEQQRQ</sequence>
<keyword evidence="2" id="KW-1185">Reference proteome</keyword>